<dbReference type="GO" id="GO:0051539">
    <property type="term" value="F:4 iron, 4 sulfur cluster binding"/>
    <property type="evidence" value="ECO:0007669"/>
    <property type="project" value="UniProtKB-UniRule"/>
</dbReference>
<protein>
    <recommendedName>
        <fullName evidence="2">Heme chaperone HemW</fullName>
    </recommendedName>
</protein>
<gene>
    <name evidence="4" type="ORF">CFH80_03140</name>
</gene>
<evidence type="ECO:0000256" key="2">
    <source>
        <dbReference type="RuleBase" id="RU364116"/>
    </source>
</evidence>
<dbReference type="InterPro" id="IPR023404">
    <property type="entry name" value="rSAM_horseshoe"/>
</dbReference>
<dbReference type="SUPFAM" id="SSF102114">
    <property type="entry name" value="Radical SAM enzymes"/>
    <property type="match status" value="1"/>
</dbReference>
<evidence type="ECO:0000259" key="3">
    <source>
        <dbReference type="PROSITE" id="PS51918"/>
    </source>
</evidence>
<reference evidence="4 5" key="1">
    <citation type="journal article" date="2017" name="Front. Microbiol.">
        <title>Comparative Genomic Analysis of the Class Epsilonproteobacteria and Proposed Reclassification to Epsilonbacteraeota (phyl. nov.).</title>
        <authorList>
            <person name="Waite D.W."/>
            <person name="Vanwonterghem I."/>
            <person name="Rinke C."/>
            <person name="Parks D.H."/>
            <person name="Zhang Y."/>
            <person name="Takai K."/>
            <person name="Sievert S.M."/>
            <person name="Simon J."/>
            <person name="Campbell B.J."/>
            <person name="Hanson T.E."/>
            <person name="Woyke T."/>
            <person name="Klotz M.G."/>
            <person name="Hugenholtz P."/>
        </authorList>
    </citation>
    <scope>NUCLEOTIDE SEQUENCE [LARGE SCALE GENOMIC DNA]</scope>
    <source>
        <strain evidence="4">UBA11420</strain>
    </source>
</reference>
<dbReference type="GO" id="GO:0046872">
    <property type="term" value="F:metal ion binding"/>
    <property type="evidence" value="ECO:0007669"/>
    <property type="project" value="UniProtKB-UniRule"/>
</dbReference>
<proteinExistence type="inferred from homology"/>
<sequence>MLAYLHIPFCDSKCHYCAFNSYDNKSALKQMYMNRIHEQLLFELDKFEPQAHSITSLFIGGGTPSTITASWYEPFFKTLRPFLSTDVEITSEANPHSATQEWIETMQSLGVNRLSFGVQSFNAQKLTFLGRNHTPKIAREAVETAANSGIHNLSLDLIYATALDTPALLQEDLRIAASLPINHLSAYALTLEENTPFYKRSDVTNPSETLAKDFVDDIIKAGFPQYEISNFGRYQSRHNKGYWEHQNYLGIGCGAVGFLNNKRFYPSKNIEEYIKNPLQQDVEELSRDDLHVEKIFLGLRSTIGIAMD</sequence>
<dbReference type="InterPro" id="IPR006638">
    <property type="entry name" value="Elp3/MiaA/NifB-like_rSAM"/>
</dbReference>
<keyword evidence="2" id="KW-0479">Metal-binding</keyword>
<feature type="domain" description="Radical SAM core" evidence="3">
    <location>
        <begin position="1"/>
        <end position="233"/>
    </location>
</feature>
<dbReference type="NCBIfam" id="TIGR00539">
    <property type="entry name" value="hemN_rel"/>
    <property type="match status" value="1"/>
</dbReference>
<evidence type="ECO:0000313" key="5">
    <source>
        <dbReference type="Proteomes" id="UP000231638"/>
    </source>
</evidence>
<dbReference type="GO" id="GO:0004109">
    <property type="term" value="F:coproporphyrinogen oxidase activity"/>
    <property type="evidence" value="ECO:0007669"/>
    <property type="project" value="InterPro"/>
</dbReference>
<keyword evidence="2" id="KW-0411">Iron-sulfur</keyword>
<dbReference type="SFLD" id="SFLDG01082">
    <property type="entry name" value="B12-binding_domain_containing"/>
    <property type="match status" value="1"/>
</dbReference>
<keyword evidence="2" id="KW-0004">4Fe-4S</keyword>
<dbReference type="Pfam" id="PF04055">
    <property type="entry name" value="Radical_SAM"/>
    <property type="match status" value="1"/>
</dbReference>
<dbReference type="CDD" id="cd01335">
    <property type="entry name" value="Radical_SAM"/>
    <property type="match status" value="1"/>
</dbReference>
<dbReference type="EMBL" id="DLUG01000083">
    <property type="protein sequence ID" value="DAB36786.1"/>
    <property type="molecule type" value="Genomic_DNA"/>
</dbReference>
<dbReference type="Proteomes" id="UP000231638">
    <property type="component" value="Unassembled WGS sequence"/>
</dbReference>
<feature type="non-terminal residue" evidence="4">
    <location>
        <position position="308"/>
    </location>
</feature>
<dbReference type="AlphaFoldDB" id="A0A2D3WEU5"/>
<keyword evidence="2" id="KW-0408">Iron</keyword>
<evidence type="ECO:0000256" key="1">
    <source>
        <dbReference type="ARBA" id="ARBA00006100"/>
    </source>
</evidence>
<keyword evidence="2" id="KW-0349">Heme</keyword>
<name>A0A2D3WEU5_9BACT</name>
<dbReference type="InterPro" id="IPR058240">
    <property type="entry name" value="rSAM_sf"/>
</dbReference>
<dbReference type="SFLD" id="SFLDS00029">
    <property type="entry name" value="Radical_SAM"/>
    <property type="match status" value="1"/>
</dbReference>
<dbReference type="PROSITE" id="PS51918">
    <property type="entry name" value="RADICAL_SAM"/>
    <property type="match status" value="1"/>
</dbReference>
<dbReference type="SFLD" id="SFLDG01065">
    <property type="entry name" value="anaerobic_coproporphyrinogen-I"/>
    <property type="match status" value="1"/>
</dbReference>
<dbReference type="SMART" id="SM00729">
    <property type="entry name" value="Elp3"/>
    <property type="match status" value="1"/>
</dbReference>
<dbReference type="InterPro" id="IPR004559">
    <property type="entry name" value="HemW-like"/>
</dbReference>
<dbReference type="PANTHER" id="PTHR13932">
    <property type="entry name" value="COPROPORPHYRINIGEN III OXIDASE"/>
    <property type="match status" value="1"/>
</dbReference>
<keyword evidence="2" id="KW-0143">Chaperone</keyword>
<dbReference type="InterPro" id="IPR007197">
    <property type="entry name" value="rSAM"/>
</dbReference>
<dbReference type="InterPro" id="IPR034505">
    <property type="entry name" value="Coproporphyrinogen-III_oxidase"/>
</dbReference>
<comment type="function">
    <text evidence="2">Probably acts as a heme chaperone, transferring heme to an unknown acceptor. Binds one molecule of heme per monomer, possibly covalently. Binds 1 [4Fe-4S] cluster. The cluster is coordinated with 3 cysteines and an exchangeable S-adenosyl-L-methionine.</text>
</comment>
<keyword evidence="2" id="KW-0963">Cytoplasm</keyword>
<organism evidence="4 5">
    <name type="scientific">Sulfurospirillum cavolei</name>
    <dbReference type="NCBI Taxonomy" id="366522"/>
    <lineage>
        <taxon>Bacteria</taxon>
        <taxon>Pseudomonadati</taxon>
        <taxon>Campylobacterota</taxon>
        <taxon>Epsilonproteobacteria</taxon>
        <taxon>Campylobacterales</taxon>
        <taxon>Sulfurospirillaceae</taxon>
        <taxon>Sulfurospirillum</taxon>
    </lineage>
</organism>
<accession>A0A2D3WEU5</accession>
<dbReference type="Gene3D" id="3.80.30.20">
    <property type="entry name" value="tm_1862 like domain"/>
    <property type="match status" value="1"/>
</dbReference>
<dbReference type="GO" id="GO:0006779">
    <property type="term" value="P:porphyrin-containing compound biosynthetic process"/>
    <property type="evidence" value="ECO:0007669"/>
    <property type="project" value="InterPro"/>
</dbReference>
<comment type="caution">
    <text evidence="4">The sequence shown here is derived from an EMBL/GenBank/DDBJ whole genome shotgun (WGS) entry which is preliminary data.</text>
</comment>
<keyword evidence="2" id="KW-0949">S-adenosyl-L-methionine</keyword>
<dbReference type="PANTHER" id="PTHR13932:SF5">
    <property type="entry name" value="RADICAL S-ADENOSYL METHIONINE DOMAIN-CONTAINING PROTEIN 1, MITOCHONDRIAL"/>
    <property type="match status" value="1"/>
</dbReference>
<dbReference type="SFLD" id="SFLDF00562">
    <property type="entry name" value="HemN-like__clustered_with_heat"/>
    <property type="match status" value="1"/>
</dbReference>
<comment type="subcellular location">
    <subcellularLocation>
        <location evidence="2">Cytoplasm</location>
    </subcellularLocation>
</comment>
<dbReference type="GO" id="GO:0005737">
    <property type="term" value="C:cytoplasm"/>
    <property type="evidence" value="ECO:0007669"/>
    <property type="project" value="UniProtKB-SubCell"/>
</dbReference>
<comment type="similarity">
    <text evidence="1">Belongs to the anaerobic coproporphyrinogen-III oxidase family. HemW subfamily.</text>
</comment>
<evidence type="ECO:0000313" key="4">
    <source>
        <dbReference type="EMBL" id="DAB36786.1"/>
    </source>
</evidence>